<protein>
    <submittedName>
        <fullName evidence="1">Uncharacterized protein</fullName>
    </submittedName>
</protein>
<accession>A0AAD8V6X3</accession>
<organism evidence="1 2">
    <name type="scientific">Colletotrichum navitas</name>
    <dbReference type="NCBI Taxonomy" id="681940"/>
    <lineage>
        <taxon>Eukaryota</taxon>
        <taxon>Fungi</taxon>
        <taxon>Dikarya</taxon>
        <taxon>Ascomycota</taxon>
        <taxon>Pezizomycotina</taxon>
        <taxon>Sordariomycetes</taxon>
        <taxon>Hypocreomycetidae</taxon>
        <taxon>Glomerellales</taxon>
        <taxon>Glomerellaceae</taxon>
        <taxon>Colletotrichum</taxon>
        <taxon>Colletotrichum graminicola species complex</taxon>
    </lineage>
</organism>
<dbReference type="EMBL" id="JAHLJV010000023">
    <property type="protein sequence ID" value="KAK1593795.1"/>
    <property type="molecule type" value="Genomic_DNA"/>
</dbReference>
<name>A0AAD8V6X3_9PEZI</name>
<evidence type="ECO:0000313" key="2">
    <source>
        <dbReference type="Proteomes" id="UP001230504"/>
    </source>
</evidence>
<gene>
    <name evidence="1" type="ORF">LY79DRAFT_171438</name>
</gene>
<proteinExistence type="predicted"/>
<reference evidence="1" key="1">
    <citation type="submission" date="2021-06" db="EMBL/GenBank/DDBJ databases">
        <title>Comparative genomics, transcriptomics and evolutionary studies reveal genomic signatures of adaptation to plant cell wall in hemibiotrophic fungi.</title>
        <authorList>
            <consortium name="DOE Joint Genome Institute"/>
            <person name="Baroncelli R."/>
            <person name="Diaz J.F."/>
            <person name="Benocci T."/>
            <person name="Peng M."/>
            <person name="Battaglia E."/>
            <person name="Haridas S."/>
            <person name="Andreopoulos W."/>
            <person name="Labutti K."/>
            <person name="Pangilinan J."/>
            <person name="Floch G.L."/>
            <person name="Makela M.R."/>
            <person name="Henrissat B."/>
            <person name="Grigoriev I.V."/>
            <person name="Crouch J.A."/>
            <person name="De Vries R.P."/>
            <person name="Sukno S.A."/>
            <person name="Thon M.R."/>
        </authorList>
    </citation>
    <scope>NUCLEOTIDE SEQUENCE</scope>
    <source>
        <strain evidence="1">CBS 125086</strain>
    </source>
</reference>
<dbReference type="GeneID" id="85435457"/>
<dbReference type="RefSeq" id="XP_060415061.1">
    <property type="nucleotide sequence ID" value="XM_060551217.1"/>
</dbReference>
<sequence length="82" mass="9220">MGVLMQFSRMVLSSGPGLSLLAANRLFCDCSLHCLELLSVQIQHVNRPLSTRRNDMMTRQHSMAASFSKEQLQSSGLFATWF</sequence>
<keyword evidence="2" id="KW-1185">Reference proteome</keyword>
<evidence type="ECO:0000313" key="1">
    <source>
        <dbReference type="EMBL" id="KAK1593795.1"/>
    </source>
</evidence>
<comment type="caution">
    <text evidence="1">The sequence shown here is derived from an EMBL/GenBank/DDBJ whole genome shotgun (WGS) entry which is preliminary data.</text>
</comment>
<dbReference type="Proteomes" id="UP001230504">
    <property type="component" value="Unassembled WGS sequence"/>
</dbReference>
<dbReference type="AlphaFoldDB" id="A0AAD8V6X3"/>